<organism evidence="1 2">
    <name type="scientific">Ancylostoma ceylanicum</name>
    <dbReference type="NCBI Taxonomy" id="53326"/>
    <lineage>
        <taxon>Eukaryota</taxon>
        <taxon>Metazoa</taxon>
        <taxon>Ecdysozoa</taxon>
        <taxon>Nematoda</taxon>
        <taxon>Chromadorea</taxon>
        <taxon>Rhabditida</taxon>
        <taxon>Rhabditina</taxon>
        <taxon>Rhabditomorpha</taxon>
        <taxon>Strongyloidea</taxon>
        <taxon>Ancylostomatidae</taxon>
        <taxon>Ancylostomatinae</taxon>
        <taxon>Ancylostoma</taxon>
    </lineage>
</organism>
<sequence length="76" mass="9028">MNRPITNQQRTSYQAANTDEFTWFNWNSGDQHSNEPQLLLFYRLVGENVSEVVWMRIMILRWLCHSEGKRGVTGRL</sequence>
<reference evidence="2" key="1">
    <citation type="journal article" date="2015" name="Nat. Genet.">
        <title>The genome and transcriptome of the zoonotic hookworm Ancylostoma ceylanicum identify infection-specific gene families.</title>
        <authorList>
            <person name="Schwarz E.M."/>
            <person name="Hu Y."/>
            <person name="Antoshechkin I."/>
            <person name="Miller M.M."/>
            <person name="Sternberg P.W."/>
            <person name="Aroian R.V."/>
        </authorList>
    </citation>
    <scope>NUCLEOTIDE SEQUENCE</scope>
    <source>
        <strain evidence="2">HY135</strain>
    </source>
</reference>
<proteinExistence type="predicted"/>
<dbReference type="EMBL" id="JARK01001461">
    <property type="protein sequence ID" value="EYB99120.1"/>
    <property type="molecule type" value="Genomic_DNA"/>
</dbReference>
<evidence type="ECO:0000313" key="1">
    <source>
        <dbReference type="EMBL" id="EYB99120.1"/>
    </source>
</evidence>
<dbReference type="AlphaFoldDB" id="A0A016T8U3"/>
<keyword evidence="2" id="KW-1185">Reference proteome</keyword>
<accession>A0A016T8U3</accession>
<gene>
    <name evidence="1" type="primary">Acey_s0125.g1296</name>
    <name evidence="1" type="ORF">Y032_0125g1296</name>
</gene>
<evidence type="ECO:0000313" key="2">
    <source>
        <dbReference type="Proteomes" id="UP000024635"/>
    </source>
</evidence>
<protein>
    <submittedName>
        <fullName evidence="1">Uncharacterized protein</fullName>
    </submittedName>
</protein>
<dbReference type="Proteomes" id="UP000024635">
    <property type="component" value="Unassembled WGS sequence"/>
</dbReference>
<name>A0A016T8U3_9BILA</name>
<comment type="caution">
    <text evidence="1">The sequence shown here is derived from an EMBL/GenBank/DDBJ whole genome shotgun (WGS) entry which is preliminary data.</text>
</comment>